<dbReference type="OrthoDB" id="5807941at2"/>
<dbReference type="EMBL" id="WOCD01000005">
    <property type="protein sequence ID" value="MUH73636.1"/>
    <property type="molecule type" value="Genomic_DNA"/>
</dbReference>
<dbReference type="PANTHER" id="PTHR38032">
    <property type="entry name" value="POLYMERASE-RELATED"/>
    <property type="match status" value="1"/>
</dbReference>
<dbReference type="Pfam" id="PF03961">
    <property type="entry name" value="FapA"/>
    <property type="match status" value="1"/>
</dbReference>
<dbReference type="InterPro" id="IPR046865">
    <property type="entry name" value="FapA_b_solenoid"/>
</dbReference>
<comment type="caution">
    <text evidence="2">The sequence shown here is derived from an EMBL/GenBank/DDBJ whole genome shotgun (WGS) entry which is preliminary data.</text>
</comment>
<dbReference type="Proteomes" id="UP000439994">
    <property type="component" value="Unassembled WGS sequence"/>
</dbReference>
<gene>
    <name evidence="2" type="ORF">GNP35_14770</name>
</gene>
<dbReference type="AlphaFoldDB" id="A0A6N8FAW2"/>
<evidence type="ECO:0000313" key="3">
    <source>
        <dbReference type="Proteomes" id="UP000439994"/>
    </source>
</evidence>
<dbReference type="PANTHER" id="PTHR38032:SF1">
    <property type="entry name" value="RNA-BINDING PROTEIN KHPB N-TERMINAL DOMAIN-CONTAINING PROTEIN"/>
    <property type="match status" value="1"/>
</dbReference>
<evidence type="ECO:0000259" key="1">
    <source>
        <dbReference type="Pfam" id="PF20250"/>
    </source>
</evidence>
<keyword evidence="3" id="KW-1185">Reference proteome</keyword>
<reference evidence="2 3" key="1">
    <citation type="submission" date="2019-11" db="EMBL/GenBank/DDBJ databases">
        <title>P. haliotis isolates from Z. marina roots.</title>
        <authorList>
            <person name="Cohen M."/>
            <person name="Jospin G."/>
            <person name="Eisen J.A."/>
            <person name="Coil D.A."/>
        </authorList>
    </citation>
    <scope>NUCLEOTIDE SEQUENCE [LARGE SCALE GENOMIC DNA]</scope>
    <source>
        <strain evidence="2 3">UCD-MCMsp1aY</strain>
    </source>
</reference>
<dbReference type="SUPFAM" id="SSF63848">
    <property type="entry name" value="Cell-division inhibitor MinC, C-terminal domain"/>
    <property type="match status" value="1"/>
</dbReference>
<dbReference type="InterPro" id="IPR046866">
    <property type="entry name" value="FapA_N"/>
</dbReference>
<name>A0A6N8FAW2_9GAMM</name>
<dbReference type="GO" id="GO:0000902">
    <property type="term" value="P:cell morphogenesis"/>
    <property type="evidence" value="ECO:0007669"/>
    <property type="project" value="InterPro"/>
</dbReference>
<protein>
    <submittedName>
        <fullName evidence="2">DUF342 domain-containing protein</fullName>
    </submittedName>
</protein>
<organism evidence="2 3">
    <name type="scientific">Psychrosphaera haliotis</name>
    <dbReference type="NCBI Taxonomy" id="555083"/>
    <lineage>
        <taxon>Bacteria</taxon>
        <taxon>Pseudomonadati</taxon>
        <taxon>Pseudomonadota</taxon>
        <taxon>Gammaproteobacteria</taxon>
        <taxon>Alteromonadales</taxon>
        <taxon>Pseudoalteromonadaceae</taxon>
        <taxon>Psychrosphaera</taxon>
    </lineage>
</organism>
<evidence type="ECO:0000313" key="2">
    <source>
        <dbReference type="EMBL" id="MUH73636.1"/>
    </source>
</evidence>
<dbReference type="Pfam" id="PF20250">
    <property type="entry name" value="FapA_N"/>
    <property type="match status" value="1"/>
</dbReference>
<sequence length="548" mass="60860">MSNFKFSQEGKDTFISLHCDRDTKAVREKDVMDAFSESAVYDAYLLTEEVINFTELANEKIENIEKGEYETADIGHQIAEIRDAELLVTISPDKMTAKLKIVSAYGGEMPSLDDVKETCKAQGVRFGLKRSKIEKLLEKGFDAAPGEIFEGDIAFGLDPKHGKNARFKPLIELFSDKLRKPAEKEGGKVDLRDLGDIETVKPGQKIYQKIPPTDGKPGRNVLGDDLPPTPGKDANLELSQGTIVDDSDPNVLVASREGLARVIDDRMEVDNVYTVSELTPKQGHIKFNGTVIISGDVSPDMRVVATGDVVVGGFVESASIRCQGEITVIAGASGKLLEPEVEGRQYNCLLEAGNRVNIAFANQIDIRSKRDVFVHKQLSHCNLIAASLRVGQGIKANGKLIGGNIEVSKGIEVGHMGAPAGADTKISMNRTFKVFKQKENQIWEKLQPIMEEQETLKDKLKMLMSEEQKQDLKRNIAKTSKLADKLSYQRKRIIQRRRDYMDVIEIHVNHTLYAGTVVEFGGKNKVNDRQRGPSIIRLNEQQIEIEPK</sequence>
<proteinExistence type="predicted"/>
<feature type="domain" description="Flagellar Assembly Protein A N-terminal region" evidence="1">
    <location>
        <begin position="87"/>
        <end position="262"/>
    </location>
</feature>
<dbReference type="InterPro" id="IPR036145">
    <property type="entry name" value="MinC_C_sf"/>
</dbReference>
<dbReference type="InterPro" id="IPR005646">
    <property type="entry name" value="FapA"/>
</dbReference>
<accession>A0A6N8FAW2</accession>
<dbReference type="RefSeq" id="WP_155697043.1">
    <property type="nucleotide sequence ID" value="NZ_WOCD01000005.1"/>
</dbReference>